<evidence type="ECO:0000313" key="2">
    <source>
        <dbReference type="Proteomes" id="UP000003490"/>
    </source>
</evidence>
<dbReference type="Proteomes" id="UP000003490">
    <property type="component" value="Unassembled WGS sequence"/>
</dbReference>
<organism evidence="1 2">
    <name type="scientific">[Clostridium] leptum DSM 753</name>
    <dbReference type="NCBI Taxonomy" id="428125"/>
    <lineage>
        <taxon>Bacteria</taxon>
        <taxon>Bacillati</taxon>
        <taxon>Bacillota</taxon>
        <taxon>Clostridia</taxon>
        <taxon>Eubacteriales</taxon>
        <taxon>Oscillospiraceae</taxon>
        <taxon>Oscillospiraceae incertae sedis</taxon>
    </lineage>
</organism>
<evidence type="ECO:0000313" key="1">
    <source>
        <dbReference type="EMBL" id="EDO61293.1"/>
    </source>
</evidence>
<dbReference type="eggNOG" id="COG2267">
    <property type="taxonomic scope" value="Bacteria"/>
</dbReference>
<accession>A7VSZ7</accession>
<protein>
    <submittedName>
        <fullName evidence="1">Uncharacterized protein</fullName>
    </submittedName>
</protein>
<proteinExistence type="predicted"/>
<dbReference type="OrthoDB" id="2049600at2"/>
<dbReference type="HOGENOM" id="CLU_1802753_0_0_9"/>
<dbReference type="AlphaFoldDB" id="A7VSZ7"/>
<name>A7VSZ7_9FIRM</name>
<gene>
    <name evidence="1" type="ORF">CLOLEP_01688</name>
</gene>
<comment type="caution">
    <text evidence="1">The sequence shown here is derived from an EMBL/GenBank/DDBJ whole genome shotgun (WGS) entry which is preliminary data.</text>
</comment>
<reference evidence="1 2" key="1">
    <citation type="submission" date="2007-08" db="EMBL/GenBank/DDBJ databases">
        <title>Draft genome sequence of Clostridium leptum (DSM 753).</title>
        <authorList>
            <person name="Sudarsanam P."/>
            <person name="Ley R."/>
            <person name="Guruge J."/>
            <person name="Turnbaugh P.J."/>
            <person name="Mahowald M."/>
            <person name="Liep D."/>
            <person name="Gordon J."/>
        </authorList>
    </citation>
    <scope>NUCLEOTIDE SEQUENCE [LARGE SCALE GENOMIC DNA]</scope>
    <source>
        <strain evidence="1 2">DSM 753</strain>
    </source>
</reference>
<sequence length="143" mass="16350">MKNGKRAVRKSSVILKGQPPVDPDRNRQALDSRGGFDFYIYKRNAVLLYFILQEKAIIKELCGAMLKLLIKPYECHMIDFLCDAGNYFEMTQDDFALWKGWVLLILSEDDTIFSQACKDVLSVIMQHPDVVTNLTGGHLAMFE</sequence>
<reference evidence="1 2" key="2">
    <citation type="submission" date="2007-08" db="EMBL/GenBank/DDBJ databases">
        <authorList>
            <person name="Fulton L."/>
            <person name="Clifton S."/>
            <person name="Fulton B."/>
            <person name="Xu J."/>
            <person name="Minx P."/>
            <person name="Pepin K.H."/>
            <person name="Johnson M."/>
            <person name="Thiruvilangam P."/>
            <person name="Bhonagiri V."/>
            <person name="Nash W.E."/>
            <person name="Wang C."/>
            <person name="Mardis E.R."/>
            <person name="Wilson R.K."/>
        </authorList>
    </citation>
    <scope>NUCLEOTIDE SEQUENCE [LARGE SCALE GENOMIC DNA]</scope>
    <source>
        <strain evidence="1 2">DSM 753</strain>
    </source>
</reference>
<dbReference type="EMBL" id="ABCB02000018">
    <property type="protein sequence ID" value="EDO61293.1"/>
    <property type="molecule type" value="Genomic_DNA"/>
</dbReference>